<evidence type="ECO:0008006" key="3">
    <source>
        <dbReference type="Google" id="ProtNLM"/>
    </source>
</evidence>
<dbReference type="Gene3D" id="2.60.200.60">
    <property type="match status" value="1"/>
</dbReference>
<dbReference type="OrthoDB" id="7064929at2"/>
<name>S2L624_LITA3</name>
<dbReference type="InterPro" id="IPR008727">
    <property type="entry name" value="PAAR_motif"/>
</dbReference>
<sequence length="273" mass="28175">MDLAKVGDNVVCSCKGGPHSIISGASPATVDGTLIARVGDKSSCGAAITSGASGYLVDGAPAAIHGSTTSCGGYVAAASSTITGLPTTGTRATAPQASIAAGSALRHVNDTSVAALAENNAETVYRYVAEETEIIIKQPAYLQVEGVEMIGGYSFRNHIVIRGHTLHISSHGWAPSTQVPGSGSAVFDMHAELKDGNQLLETAVLENSGTNAWLSDPRYTPIGHATLRLPKPEPARTLSLHLQGTFIYQTRSESVSPIPPSTSKTISIQVVAQ</sequence>
<accession>S2L624</accession>
<evidence type="ECO:0000313" key="1">
    <source>
        <dbReference type="EMBL" id="EPC03199.1"/>
    </source>
</evidence>
<dbReference type="CDD" id="cd14743">
    <property type="entry name" value="PAAR_CT_1"/>
    <property type="match status" value="1"/>
</dbReference>
<proteinExistence type="predicted"/>
<dbReference type="RefSeq" id="WP_016416123.1">
    <property type="nucleotide sequence ID" value="NZ_AUAB01000022.1"/>
</dbReference>
<gene>
    <name evidence="1" type="ORF">L861_23100</name>
</gene>
<dbReference type="Pfam" id="PF05488">
    <property type="entry name" value="PAAR_motif"/>
    <property type="match status" value="1"/>
</dbReference>
<organism evidence="1 2">
    <name type="scientific">Litchfieldella anticariensis (strain DSM 16096 / CECT 5854 / CIP 108499 / LMG 22089 / FP35)</name>
    <name type="common">Halomonas anticariensis</name>
    <dbReference type="NCBI Taxonomy" id="1121939"/>
    <lineage>
        <taxon>Bacteria</taxon>
        <taxon>Pseudomonadati</taxon>
        <taxon>Pseudomonadota</taxon>
        <taxon>Gammaproteobacteria</taxon>
        <taxon>Oceanospirillales</taxon>
        <taxon>Halomonadaceae</taxon>
        <taxon>Litchfieldella</taxon>
    </lineage>
</organism>
<keyword evidence="2" id="KW-1185">Reference proteome</keyword>
<dbReference type="STRING" id="1121939.L861_23100"/>
<reference evidence="1 2" key="1">
    <citation type="journal article" date="2013" name="Genome Announc.">
        <title>Draft genome sequence of the moderately halophilic gammaproteobacterium Halomonas anticariensis FP35.</title>
        <authorList>
            <person name="Tahrioui A."/>
            <person name="Quesada E."/>
            <person name="Llamas I."/>
        </authorList>
    </citation>
    <scope>NUCLEOTIDE SEQUENCE [LARGE SCALE GENOMIC DNA]</scope>
    <source>
        <strain evidence="2">DSM 16096 / CECT 5854 / LMG 22089 / FP35</strain>
    </source>
</reference>
<dbReference type="PATRIC" id="fig|1121939.11.peg.1623"/>
<dbReference type="Proteomes" id="UP000014463">
    <property type="component" value="Unassembled WGS sequence"/>
</dbReference>
<comment type="caution">
    <text evidence="1">The sequence shown here is derived from an EMBL/GenBank/DDBJ whole genome shotgun (WGS) entry which is preliminary data.</text>
</comment>
<protein>
    <recommendedName>
        <fullName evidence="3">Zn-binding Pro-Ala-Ala-Arg (PAAR) domain-containing protein, incolved in TypeVI secretion</fullName>
    </recommendedName>
</protein>
<dbReference type="AlphaFoldDB" id="S2L624"/>
<dbReference type="EMBL" id="ASTJ01000022">
    <property type="protein sequence ID" value="EPC03199.1"/>
    <property type="molecule type" value="Genomic_DNA"/>
</dbReference>
<evidence type="ECO:0000313" key="2">
    <source>
        <dbReference type="Proteomes" id="UP000014463"/>
    </source>
</evidence>
<dbReference type="eggNOG" id="COG4104">
    <property type="taxonomic scope" value="Bacteria"/>
</dbReference>